<accession>A0A8C9TFP6</accession>
<keyword evidence="1" id="KW-0597">Phosphoprotein</keyword>
<dbReference type="InterPro" id="IPR033184">
    <property type="entry name" value="PRRC2"/>
</dbReference>
<evidence type="ECO:0000256" key="1">
    <source>
        <dbReference type="ARBA" id="ARBA00022553"/>
    </source>
</evidence>
<feature type="compositionally biased region" description="Basic and acidic residues" evidence="2">
    <location>
        <begin position="509"/>
        <end position="563"/>
    </location>
</feature>
<keyword evidence="5" id="KW-1185">Reference proteome</keyword>
<feature type="compositionally biased region" description="Basic and acidic residues" evidence="2">
    <location>
        <begin position="851"/>
        <end position="875"/>
    </location>
</feature>
<reference evidence="4" key="2">
    <citation type="submission" date="2025-08" db="UniProtKB">
        <authorList>
            <consortium name="Ensembl"/>
        </authorList>
    </citation>
    <scope>IDENTIFICATION</scope>
</reference>
<dbReference type="GO" id="GO:0030154">
    <property type="term" value="P:cell differentiation"/>
    <property type="evidence" value="ECO:0007669"/>
    <property type="project" value="TreeGrafter"/>
</dbReference>
<feature type="region of interest" description="Disordered" evidence="2">
    <location>
        <begin position="813"/>
        <end position="875"/>
    </location>
</feature>
<feature type="region of interest" description="Disordered" evidence="2">
    <location>
        <begin position="1337"/>
        <end position="1364"/>
    </location>
</feature>
<feature type="compositionally biased region" description="Low complexity" evidence="2">
    <location>
        <begin position="1507"/>
        <end position="1521"/>
    </location>
</feature>
<feature type="compositionally biased region" description="Basic and acidic residues" evidence="2">
    <location>
        <begin position="404"/>
        <end position="430"/>
    </location>
</feature>
<evidence type="ECO:0000313" key="4">
    <source>
        <dbReference type="Ensembl" id="ENSSFOP00015051176.1"/>
    </source>
</evidence>
<feature type="region of interest" description="Disordered" evidence="2">
    <location>
        <begin position="908"/>
        <end position="944"/>
    </location>
</feature>
<feature type="compositionally biased region" description="Low complexity" evidence="2">
    <location>
        <begin position="819"/>
        <end position="835"/>
    </location>
</feature>
<evidence type="ECO:0000259" key="3">
    <source>
        <dbReference type="Pfam" id="PF07001"/>
    </source>
</evidence>
<feature type="region of interest" description="Disordered" evidence="2">
    <location>
        <begin position="1376"/>
        <end position="1412"/>
    </location>
</feature>
<proteinExistence type="predicted"/>
<evidence type="ECO:0000313" key="5">
    <source>
        <dbReference type="Proteomes" id="UP000694397"/>
    </source>
</evidence>
<feature type="compositionally biased region" description="Basic and acidic residues" evidence="2">
    <location>
        <begin position="1147"/>
        <end position="1157"/>
    </location>
</feature>
<sequence>MSDRLGQITKAKDGKSRYSSLSLFDKYKGKSIETQRNTVVTRHGLQSLGKVATARRMPPPAHLPSLKSENKGNDPNVIIVPKDGTGWANKQEEPDQKRCVYDQCPVYLSQFTVSWGILLLQGTSTGGPKQWAQLNGKAAEQNVWCTGLMVSNRLQPFSHEEFPTLKAAGEQDKAGKERSIFDLSYGPGPSLRPQNVTSWREGGGRNLHTPSSPAVIPVEPEGKSSGLGDPVTPPHTTPTSAMPSSTTAGAPSVAEKEPSLRPCQPLRRGAPTVPQYLTQQHHPTTVYHDMLPAFMCPKESHDSPQFAERGLATVVTPVRFEARSVFSRQLPVPEPINGEVRRENRFARIPTRLSSHPIRRPGDHAPRPAIISPEDLKDLDNLDNDCEDGWAGLHEEVDYSEKLKFSDDEEDHSSNEKQKWTEWEQRRERQSSFSSGEGQYGRDSVEEEGYLPYQELQAPRKANGWFSPADTQQKAGVPTRVRRRKSLEEKDEQRQGPRGKYATPELSEAVERARRRREEEERRAREERLAACAEKLKKLDEKFGKGDKLSRAEGAPREQENKEPPFSPCKDSTKSSTENWKPVSKELPQVTSDKHPSLDYSEDDVQVSDCRSEEHEPLPLSDYTKHQKSLPSRFQKQQQPQQHQTQEQVYKPQSWQQQPNHSTHSGATQPIRSYYPPHVMGFDPRWMMMPPYMDPRTAQARSQVEYYSGVIHSTGVVKQIRQQDHLNSSGSASDDRCHPNMFQERKLPSSEAYHVWGQEDYQPTMTRSFTPPYQRMNSHKEILAPVGQNIPLKDETDYPQDFWENDYSQKEAGFKSQWSDAGSSSSKPSESSGRSLCRRTGPMKKPVLKALKVEDKENEKPKTEPEEKSVPYRLKEKAVPSDMFDVKDSNFPPAGKYSATAAEEKYPVLVKAEKPERPASDGPRESVWENGKALSTDPRDVRNHPASLRSNWIFIDEEQAFGGSRGMGRGRGRIFRELTSRGGGRGGRGENLTGGGYNSSQRAGRTHGLREFDKTDDVPRGKTRRRNVSETLSETSEYEELPKRRRQKGSENGEAVCTEPGAPRKVDSRDSWRSNKVYADEQASIEDSQDKPRSARGFGRSLPPRLTNSGYSRNFGTRETSMWRGKGGQFCSIPVHANGYGPGSEGFSRRPPERENIRYAQKFSGSFVENVHEDRGDGEDYLDSESPDYHPPRRRRPPRQDKPPRFRRLRLDRESAGQWDSVENLNGDLDIPWPGRSRGGEECPSGRLSVGRSRQDQIEGWESVSENSDLNEKREKHGMLSQSDMSFDPGHCEPCCGEKRELSKRSFSSQRPLVDRQNRKGEHSILEANKMSWSADTPVTAVSSSRSERWNGMSLNSKSSPEEAVSGLSSSSVYSVDQPGDVSPAIPAEVSVKKTEKDLKPETLKGDKTEPLSQYDQSSYSCMFTCLSFQTIMITGMILQVLIKNRIITSKMPPRFAKKQGNLAVEQPGDALPSSSLGTEIWETSKTAVSVQSSTGDSWTKQVSYTGPESNSNEDSNGGSEQIKEHKPGPIGNERSLKHRKGSEGIEHLESPLAPVNGVDIHVDNVLPVPPIEFGVSAKDSDFTLSPGSTTVPVSSPVTKLHDALAGNVTLAQAIPILRRDHLQQGMGLNPISFPSVDLTLKMESARKAWENSQSLLEQGSPGVTGSGLQPPCSGGSSSGVSYSSFGGVSMPPMPVASIAPSMQGNHISPLYLDGHVFPSQPRLVPPTITQQQNYQQAAAAQQIPISLHTSLQAQAQLGLRGGLPVSQSQEMFGSIPPFRSQVYMHPNLSQPSAMVLSGGAPLKGPYSAFPGMQHSEIVKPQSGSHYQPMSGSQPLVYDGQMNQAPGMGTSQLMDSQLIQVTVPLPGSQLRYGSAQQHLILPQSIQLQQGQNLTVGAPRRILTPSSQSPVITGNREIPQLEIKGFQFAEKSSHSQGMSGGSTLSSYRALSSVLGWPGSISPSGKPSGPGHYAQQMPPPHGSIVMHMRPPTTCPFPNPIQRPGVQASKPVMMRPPPYPGREPPPSASPTANPDSAATGREDGTKVNHPLTINTGISLNQ</sequence>
<feature type="compositionally biased region" description="Basic and acidic residues" evidence="2">
    <location>
        <begin position="486"/>
        <end position="495"/>
    </location>
</feature>
<feature type="compositionally biased region" description="Basic and acidic residues" evidence="2">
    <location>
        <begin position="1198"/>
        <end position="1215"/>
    </location>
</feature>
<reference evidence="4 5" key="1">
    <citation type="submission" date="2019-04" db="EMBL/GenBank/DDBJ databases">
        <authorList>
            <consortium name="Wellcome Sanger Institute Data Sharing"/>
        </authorList>
    </citation>
    <scope>NUCLEOTIDE SEQUENCE [LARGE SCALE GENOMIC DNA]</scope>
</reference>
<feature type="region of interest" description="Disordered" evidence="2">
    <location>
        <begin position="1994"/>
        <end position="2058"/>
    </location>
</feature>
<feature type="compositionally biased region" description="Acidic residues" evidence="2">
    <location>
        <begin position="1176"/>
        <end position="1186"/>
    </location>
</feature>
<feature type="compositionally biased region" description="Basic and acidic residues" evidence="2">
    <location>
        <begin position="168"/>
        <end position="180"/>
    </location>
</feature>
<dbReference type="InterPro" id="IPR009738">
    <property type="entry name" value="BAT2_N"/>
</dbReference>
<feature type="compositionally biased region" description="Pro residues" evidence="2">
    <location>
        <begin position="2011"/>
        <end position="2025"/>
    </location>
</feature>
<feature type="domain" description="BAT2 N-terminal" evidence="3">
    <location>
        <begin position="1"/>
        <end position="98"/>
    </location>
</feature>
<feature type="compositionally biased region" description="Polar residues" evidence="2">
    <location>
        <begin position="1106"/>
        <end position="1120"/>
    </location>
</feature>
<evidence type="ECO:0000256" key="2">
    <source>
        <dbReference type="SAM" id="MobiDB-lite"/>
    </source>
</evidence>
<protein>
    <submittedName>
        <fullName evidence="4">Proline rich coiled-coil 2B</fullName>
    </submittedName>
</protein>
<gene>
    <name evidence="4" type="primary">PRRC2B</name>
</gene>
<feature type="compositionally biased region" description="Polar residues" evidence="2">
    <location>
        <begin position="1488"/>
        <end position="1505"/>
    </location>
</feature>
<dbReference type="GeneTree" id="ENSGT00950000183161"/>
<feature type="region of interest" description="Disordered" evidence="2">
    <location>
        <begin position="56"/>
        <end position="75"/>
    </location>
</feature>
<dbReference type="PANTHER" id="PTHR14038">
    <property type="entry name" value="BAT2 HLA-B-ASSOCIATED TRANSCRIPT 2"/>
    <property type="match status" value="1"/>
</dbReference>
<feature type="region of interest" description="Disordered" evidence="2">
    <location>
        <begin position="353"/>
        <end position="383"/>
    </location>
</feature>
<dbReference type="Ensembl" id="ENSSFOT00015060558.1">
    <property type="protein sequence ID" value="ENSSFOP00015051176.1"/>
    <property type="gene ID" value="ENSSFOG00015011419.2"/>
</dbReference>
<name>A0A8C9TFP6_SCLFO</name>
<feature type="region of interest" description="Disordered" evidence="2">
    <location>
        <begin position="168"/>
        <end position="268"/>
    </location>
</feature>
<dbReference type="Pfam" id="PF07001">
    <property type="entry name" value="BAT2_N"/>
    <property type="match status" value="2"/>
</dbReference>
<feature type="domain" description="BAT2 N-terminal" evidence="3">
    <location>
        <begin position="124"/>
        <end position="179"/>
    </location>
</feature>
<feature type="compositionally biased region" description="Basic and acidic residues" evidence="2">
    <location>
        <begin position="908"/>
        <end position="927"/>
    </location>
</feature>
<feature type="compositionally biased region" description="Polar residues" evidence="2">
    <location>
        <begin position="651"/>
        <end position="671"/>
    </location>
</feature>
<feature type="region of interest" description="Disordered" evidence="2">
    <location>
        <begin position="404"/>
        <end position="672"/>
    </location>
</feature>
<reference evidence="4" key="3">
    <citation type="submission" date="2025-09" db="UniProtKB">
        <authorList>
            <consortium name="Ensembl"/>
        </authorList>
    </citation>
    <scope>IDENTIFICATION</scope>
</reference>
<feature type="compositionally biased region" description="Basic and acidic residues" evidence="2">
    <location>
        <begin position="1008"/>
        <end position="1020"/>
    </location>
</feature>
<feature type="compositionally biased region" description="Polar residues" evidence="2">
    <location>
        <begin position="2048"/>
        <end position="2058"/>
    </location>
</feature>
<dbReference type="OrthoDB" id="1939715at2759"/>
<feature type="region of interest" description="Disordered" evidence="2">
    <location>
        <begin position="1488"/>
        <end position="1542"/>
    </location>
</feature>
<organism evidence="4 5">
    <name type="scientific">Scleropages formosus</name>
    <name type="common">Asian bonytongue</name>
    <name type="synonym">Osteoglossum formosum</name>
    <dbReference type="NCBI Taxonomy" id="113540"/>
    <lineage>
        <taxon>Eukaryota</taxon>
        <taxon>Metazoa</taxon>
        <taxon>Chordata</taxon>
        <taxon>Craniata</taxon>
        <taxon>Vertebrata</taxon>
        <taxon>Euteleostomi</taxon>
        <taxon>Actinopterygii</taxon>
        <taxon>Neopterygii</taxon>
        <taxon>Teleostei</taxon>
        <taxon>Osteoglossocephala</taxon>
        <taxon>Osteoglossomorpha</taxon>
        <taxon>Osteoglossiformes</taxon>
        <taxon>Osteoglossidae</taxon>
        <taxon>Scleropages</taxon>
    </lineage>
</organism>
<dbReference type="Proteomes" id="UP000694397">
    <property type="component" value="Chromosome 17"/>
</dbReference>
<feature type="region of interest" description="Disordered" evidence="2">
    <location>
        <begin position="1137"/>
        <end position="1320"/>
    </location>
</feature>
<dbReference type="PANTHER" id="PTHR14038:SF4">
    <property type="entry name" value="PROTEIN PRRC2B"/>
    <property type="match status" value="1"/>
</dbReference>
<feature type="compositionally biased region" description="Low complexity" evidence="2">
    <location>
        <begin position="635"/>
        <end position="648"/>
    </location>
</feature>
<feature type="compositionally biased region" description="Low complexity" evidence="2">
    <location>
        <begin position="237"/>
        <end position="252"/>
    </location>
</feature>
<feature type="compositionally biased region" description="Basic and acidic residues" evidence="2">
    <location>
        <begin position="1391"/>
        <end position="1410"/>
    </location>
</feature>
<feature type="compositionally biased region" description="Basic and acidic residues" evidence="2">
    <location>
        <begin position="1062"/>
        <end position="1073"/>
    </location>
</feature>
<feature type="region of interest" description="Disordered" evidence="2">
    <location>
        <begin position="962"/>
        <end position="1125"/>
    </location>
</feature>